<dbReference type="Proteomes" id="UP000663918">
    <property type="component" value="Chromosome"/>
</dbReference>
<dbReference type="InterPro" id="IPR029479">
    <property type="entry name" value="Nitroreductase"/>
</dbReference>
<keyword evidence="4 5" id="KW-0560">Oxidoreductase</keyword>
<comment type="similarity">
    <text evidence="5">Belongs to the nitroreductase family. HadB/RutE subfamily.</text>
</comment>
<dbReference type="HAMAP" id="MF_01204">
    <property type="entry name" value="Oxidoreductase_RutE_HadB"/>
    <property type="match status" value="1"/>
</dbReference>
<keyword evidence="8" id="KW-1185">Reference proteome</keyword>
<evidence type="ECO:0000256" key="4">
    <source>
        <dbReference type="ARBA" id="ARBA00023002"/>
    </source>
</evidence>
<dbReference type="InterPro" id="IPR000415">
    <property type="entry name" value="Nitroreductase-like"/>
</dbReference>
<proteinExistence type="inferred from homology"/>
<dbReference type="SUPFAM" id="SSF55469">
    <property type="entry name" value="FMN-dependent nitroreductase-like"/>
    <property type="match status" value="1"/>
</dbReference>
<dbReference type="EMBL" id="CP062222">
    <property type="protein sequence ID" value="QTC91295.1"/>
    <property type="molecule type" value="Genomic_DNA"/>
</dbReference>
<evidence type="ECO:0000256" key="2">
    <source>
        <dbReference type="ARBA" id="ARBA00022643"/>
    </source>
</evidence>
<keyword evidence="1 5" id="KW-0285">Flavoprotein</keyword>
<dbReference type="NCBIfam" id="NF003768">
    <property type="entry name" value="PRK05365.1"/>
    <property type="match status" value="1"/>
</dbReference>
<dbReference type="InterPro" id="IPR023936">
    <property type="entry name" value="RutE-like"/>
</dbReference>
<dbReference type="CDD" id="cd02148">
    <property type="entry name" value="RutE-like"/>
    <property type="match status" value="1"/>
</dbReference>
<evidence type="ECO:0000256" key="1">
    <source>
        <dbReference type="ARBA" id="ARBA00022630"/>
    </source>
</evidence>
<keyword evidence="5" id="KW-0520">NAD</keyword>
<protein>
    <recommendedName>
        <fullName evidence="5">Putative NADH dehydrogenase/NAD(P)H nitroreductase IFJ75_19205</fullName>
        <ecNumber evidence="5">1.-.-.-</ecNumber>
    </recommendedName>
</protein>
<dbReference type="KEGG" id="bgoe:IFJ75_19205"/>
<feature type="domain" description="Nitroreductase" evidence="6">
    <location>
        <begin position="27"/>
        <end position="181"/>
    </location>
</feature>
<evidence type="ECO:0000256" key="5">
    <source>
        <dbReference type="HAMAP-Rule" id="MF_01204"/>
    </source>
</evidence>
<dbReference type="AlphaFoldDB" id="A0A975C0N0"/>
<evidence type="ECO:0000313" key="7">
    <source>
        <dbReference type="EMBL" id="QTC91295.1"/>
    </source>
</evidence>
<reference evidence="7" key="1">
    <citation type="submission" date="2020-09" db="EMBL/GenBank/DDBJ databases">
        <title>Brevundimonas sp. LVF2 isolated from a puddle in Goettingen, Germany.</title>
        <authorList>
            <person name="Friedrich I."/>
            <person name="Klassen A."/>
            <person name="Hannes N."/>
            <person name="Schneider D."/>
            <person name="Hertel R."/>
            <person name="Daniel R."/>
        </authorList>
    </citation>
    <scope>NUCLEOTIDE SEQUENCE</scope>
    <source>
        <strain evidence="7">LVF2</strain>
    </source>
</reference>
<keyword evidence="2 5" id="KW-0288">FMN</keyword>
<evidence type="ECO:0000256" key="3">
    <source>
        <dbReference type="ARBA" id="ARBA00022857"/>
    </source>
</evidence>
<evidence type="ECO:0000313" key="8">
    <source>
        <dbReference type="Proteomes" id="UP000663918"/>
    </source>
</evidence>
<dbReference type="GO" id="GO:0016491">
    <property type="term" value="F:oxidoreductase activity"/>
    <property type="evidence" value="ECO:0007669"/>
    <property type="project" value="UniProtKB-UniRule"/>
</dbReference>
<sequence length="203" mass="22132">MAYDASTRDAALDDNALAQLFTEARTRNAFSDRPVTTEQLHKLYELTKFGPTAANSTPVRFLFITSPEAKARLAPFMSEANRSKTLSAPVNVVVAFDNDFHEHMPLLFPHNPGAKDWFGDSEARKGPGVLNSSLQAGYFMIAARALGLDVGPMIGFDAAGVKGEFLADSSWVPSFVINLGYGTDENLFPRSPRLDFDTAAKIL</sequence>
<dbReference type="Gene3D" id="3.40.109.10">
    <property type="entry name" value="NADH Oxidase"/>
    <property type="match status" value="1"/>
</dbReference>
<gene>
    <name evidence="7" type="ORF">IFJ75_19205</name>
</gene>
<organism evidence="7 8">
    <name type="scientific">Brevundimonas goettingensis</name>
    <dbReference type="NCBI Taxonomy" id="2774190"/>
    <lineage>
        <taxon>Bacteria</taxon>
        <taxon>Pseudomonadati</taxon>
        <taxon>Pseudomonadota</taxon>
        <taxon>Alphaproteobacteria</taxon>
        <taxon>Caulobacterales</taxon>
        <taxon>Caulobacteraceae</taxon>
        <taxon>Brevundimonas</taxon>
    </lineage>
</organism>
<keyword evidence="3 5" id="KW-0521">NADP</keyword>
<dbReference type="PANTHER" id="PTHR43543:SF1">
    <property type="entry name" value="MALONIC SEMIALDEHYDE REDUCTASE RUTE-RELATED"/>
    <property type="match status" value="1"/>
</dbReference>
<dbReference type="RefSeq" id="WP_207870467.1">
    <property type="nucleotide sequence ID" value="NZ_CP062222.1"/>
</dbReference>
<comment type="cofactor">
    <cofactor evidence="5">
        <name>FMN</name>
        <dbReference type="ChEBI" id="CHEBI:58210"/>
    </cofactor>
</comment>
<accession>A0A975C0N0</accession>
<dbReference type="PANTHER" id="PTHR43543">
    <property type="entry name" value="MALONIC SEMIALDEHYDE REDUCTASE RUTE-RELATED"/>
    <property type="match status" value="1"/>
</dbReference>
<name>A0A975C0N0_9CAUL</name>
<dbReference type="Pfam" id="PF00881">
    <property type="entry name" value="Nitroreductase"/>
    <property type="match status" value="1"/>
</dbReference>
<dbReference type="EC" id="1.-.-.-" evidence="5"/>
<evidence type="ECO:0000259" key="6">
    <source>
        <dbReference type="Pfam" id="PF00881"/>
    </source>
</evidence>
<dbReference type="InterPro" id="IPR050461">
    <property type="entry name" value="Nitroreductase_HadB/RutE"/>
</dbReference>